<dbReference type="InterPro" id="IPR007712">
    <property type="entry name" value="RelE/ParE_toxin"/>
</dbReference>
<evidence type="ECO:0000313" key="4">
    <source>
        <dbReference type="Proteomes" id="UP000229011"/>
    </source>
</evidence>
<protein>
    <submittedName>
        <fullName evidence="3">Type II toxin-antitoxin system mRNA interferase toxin, RelE/StbE family</fullName>
    </submittedName>
</protein>
<proteinExistence type="inferred from homology"/>
<dbReference type="RefSeq" id="WP_099958029.1">
    <property type="nucleotide sequence ID" value="NZ_PEQY01000001.1"/>
</dbReference>
<dbReference type="Pfam" id="PF05016">
    <property type="entry name" value="ParE_toxin"/>
    <property type="match status" value="1"/>
</dbReference>
<dbReference type="NCBIfam" id="TIGR02385">
    <property type="entry name" value="RelE_StbE"/>
    <property type="match status" value="1"/>
</dbReference>
<dbReference type="Proteomes" id="UP000229011">
    <property type="component" value="Unassembled WGS sequence"/>
</dbReference>
<reference evidence="3 4" key="1">
    <citation type="submission" date="2017-11" db="EMBL/GenBank/DDBJ databases">
        <title>Genome sequencing of Fusobacterium periodonticum KCOM 1259.</title>
        <authorList>
            <person name="Kook J.-K."/>
            <person name="Park S.-N."/>
            <person name="Lim Y.K."/>
        </authorList>
    </citation>
    <scope>NUCLEOTIDE SEQUENCE [LARGE SCALE GENOMIC DNA]</scope>
    <source>
        <strain evidence="3 4">KCOM 1259</strain>
    </source>
</reference>
<dbReference type="AlphaFoldDB" id="A0A2G9EEB1"/>
<organism evidence="3 4">
    <name type="scientific">Fusobacterium pseudoperiodonticum</name>
    <dbReference type="NCBI Taxonomy" id="2663009"/>
    <lineage>
        <taxon>Bacteria</taxon>
        <taxon>Fusobacteriati</taxon>
        <taxon>Fusobacteriota</taxon>
        <taxon>Fusobacteriia</taxon>
        <taxon>Fusobacteriales</taxon>
        <taxon>Fusobacteriaceae</taxon>
        <taxon>Fusobacterium</taxon>
    </lineage>
</organism>
<accession>A0A2G9EEB1</accession>
<comment type="caution">
    <text evidence="3">The sequence shown here is derived from an EMBL/GenBank/DDBJ whole genome shotgun (WGS) entry which is preliminary data.</text>
</comment>
<dbReference type="SUPFAM" id="SSF143011">
    <property type="entry name" value="RelE-like"/>
    <property type="match status" value="1"/>
</dbReference>
<dbReference type="PANTHER" id="PTHR35601">
    <property type="entry name" value="TOXIN RELE"/>
    <property type="match status" value="1"/>
</dbReference>
<sequence>MMPYKVVKTDNFVNDFKKLDNSIKISILKYIKKLELSDNPKAYGKLLSGELSGLYRFRINNYRLITKIEDQKLIIYALGLGHRSKIYEIQNYNKK</sequence>
<dbReference type="Gene3D" id="3.30.2310.20">
    <property type="entry name" value="RelE-like"/>
    <property type="match status" value="1"/>
</dbReference>
<dbReference type="EMBL" id="PEQY01000001">
    <property type="protein sequence ID" value="PIM79266.1"/>
    <property type="molecule type" value="Genomic_DNA"/>
</dbReference>
<name>A0A2G9EEB1_9FUSO</name>
<dbReference type="PANTHER" id="PTHR35601:SF1">
    <property type="entry name" value="TOXIN RELE"/>
    <property type="match status" value="1"/>
</dbReference>
<keyword evidence="2" id="KW-1277">Toxin-antitoxin system</keyword>
<evidence type="ECO:0000256" key="2">
    <source>
        <dbReference type="ARBA" id="ARBA00022649"/>
    </source>
</evidence>
<gene>
    <name evidence="3" type="ORF">CTM71_01805</name>
</gene>
<comment type="similarity">
    <text evidence="1">Belongs to the RelE toxin family.</text>
</comment>
<dbReference type="GeneID" id="93327200"/>
<dbReference type="InterPro" id="IPR035093">
    <property type="entry name" value="RelE/ParE_toxin_dom_sf"/>
</dbReference>
<evidence type="ECO:0000313" key="3">
    <source>
        <dbReference type="EMBL" id="PIM79266.1"/>
    </source>
</evidence>
<evidence type="ECO:0000256" key="1">
    <source>
        <dbReference type="ARBA" id="ARBA00006226"/>
    </source>
</evidence>